<dbReference type="InterPro" id="IPR007165">
    <property type="entry name" value="Phage_holin_4_2"/>
</dbReference>
<name>A0A6C2D341_9RHOO</name>
<sequence>MKLILRWILNAVALMLIPELLSSIQVESYTAALISAVLLGFVNAIIRPLLILITLPITILTLGLFTLVINALMFWSVSGLVRGFVVPDFWTAFWGALLYSLLTWMVSLALSDKD</sequence>
<dbReference type="OrthoDB" id="9797048at2"/>
<dbReference type="Proteomes" id="UP000389128">
    <property type="component" value="Unassembled WGS sequence"/>
</dbReference>
<accession>A0A6C2D341</accession>
<dbReference type="Pfam" id="PF04020">
    <property type="entry name" value="Phage_holin_4_2"/>
    <property type="match status" value="1"/>
</dbReference>
<organism evidence="2 3">
    <name type="scientific">Zoogloea oleivorans</name>
    <dbReference type="NCBI Taxonomy" id="1552750"/>
    <lineage>
        <taxon>Bacteria</taxon>
        <taxon>Pseudomonadati</taxon>
        <taxon>Pseudomonadota</taxon>
        <taxon>Betaproteobacteria</taxon>
        <taxon>Rhodocyclales</taxon>
        <taxon>Zoogloeaceae</taxon>
        <taxon>Zoogloea</taxon>
    </lineage>
</organism>
<evidence type="ECO:0000256" key="1">
    <source>
        <dbReference type="SAM" id="Phobius"/>
    </source>
</evidence>
<evidence type="ECO:0000313" key="2">
    <source>
        <dbReference type="EMBL" id="TYC59982.1"/>
    </source>
</evidence>
<keyword evidence="1" id="KW-0472">Membrane</keyword>
<dbReference type="EMBL" id="SDKK01000006">
    <property type="protein sequence ID" value="TYC59982.1"/>
    <property type="molecule type" value="Genomic_DNA"/>
</dbReference>
<feature type="transmembrane region" description="Helical" evidence="1">
    <location>
        <begin position="32"/>
        <end position="50"/>
    </location>
</feature>
<comment type="caution">
    <text evidence="2">The sequence shown here is derived from an EMBL/GenBank/DDBJ whole genome shotgun (WGS) entry which is preliminary data.</text>
</comment>
<keyword evidence="1" id="KW-0812">Transmembrane</keyword>
<dbReference type="RefSeq" id="WP_148578540.1">
    <property type="nucleotide sequence ID" value="NZ_JAVEUW010000002.1"/>
</dbReference>
<proteinExistence type="predicted"/>
<feature type="transmembrane region" description="Helical" evidence="1">
    <location>
        <begin position="89"/>
        <end position="110"/>
    </location>
</feature>
<dbReference type="PANTHER" id="PTHR37309:SF1">
    <property type="entry name" value="SLR0284 PROTEIN"/>
    <property type="match status" value="1"/>
</dbReference>
<feature type="transmembrane region" description="Helical" evidence="1">
    <location>
        <begin position="7"/>
        <end position="26"/>
    </location>
</feature>
<dbReference type="AlphaFoldDB" id="A0A6C2D341"/>
<evidence type="ECO:0000313" key="3">
    <source>
        <dbReference type="Proteomes" id="UP000389128"/>
    </source>
</evidence>
<protein>
    <submittedName>
        <fullName evidence="2">Phage holin family protein</fullName>
    </submittedName>
</protein>
<keyword evidence="3" id="KW-1185">Reference proteome</keyword>
<reference evidence="2 3" key="1">
    <citation type="submission" date="2019-01" db="EMBL/GenBank/DDBJ databases">
        <title>Zoogloea oleivorans genome sequencing and assembly.</title>
        <authorList>
            <person name="Tancsics A."/>
            <person name="Farkas M."/>
            <person name="Kriszt B."/>
            <person name="Maroti G."/>
            <person name="Horvath B."/>
        </authorList>
    </citation>
    <scope>NUCLEOTIDE SEQUENCE [LARGE SCALE GENOMIC DNA]</scope>
    <source>
        <strain evidence="2 3">Buc</strain>
    </source>
</reference>
<keyword evidence="1" id="KW-1133">Transmembrane helix</keyword>
<gene>
    <name evidence="2" type="ORF">ETQ85_08140</name>
</gene>
<dbReference type="PANTHER" id="PTHR37309">
    <property type="entry name" value="SLR0284 PROTEIN"/>
    <property type="match status" value="1"/>
</dbReference>
<feature type="transmembrane region" description="Helical" evidence="1">
    <location>
        <begin position="57"/>
        <end position="77"/>
    </location>
</feature>